<dbReference type="AlphaFoldDB" id="A0A6G1JN66"/>
<gene>
    <name evidence="2" type="ORF">K458DRAFT_285033</name>
</gene>
<organism evidence="2 3">
    <name type="scientific">Lentithecium fluviatile CBS 122367</name>
    <dbReference type="NCBI Taxonomy" id="1168545"/>
    <lineage>
        <taxon>Eukaryota</taxon>
        <taxon>Fungi</taxon>
        <taxon>Dikarya</taxon>
        <taxon>Ascomycota</taxon>
        <taxon>Pezizomycotina</taxon>
        <taxon>Dothideomycetes</taxon>
        <taxon>Pleosporomycetidae</taxon>
        <taxon>Pleosporales</taxon>
        <taxon>Massarineae</taxon>
        <taxon>Lentitheciaceae</taxon>
        <taxon>Lentithecium</taxon>
    </lineage>
</organism>
<evidence type="ECO:0000256" key="1">
    <source>
        <dbReference type="SAM" id="MobiDB-lite"/>
    </source>
</evidence>
<dbReference type="Proteomes" id="UP000799291">
    <property type="component" value="Unassembled WGS sequence"/>
</dbReference>
<evidence type="ECO:0000313" key="2">
    <source>
        <dbReference type="EMBL" id="KAF2691984.1"/>
    </source>
</evidence>
<accession>A0A6G1JN66</accession>
<keyword evidence="3" id="KW-1185">Reference proteome</keyword>
<evidence type="ECO:0000313" key="3">
    <source>
        <dbReference type="Proteomes" id="UP000799291"/>
    </source>
</evidence>
<dbReference type="EMBL" id="MU005569">
    <property type="protein sequence ID" value="KAF2691984.1"/>
    <property type="molecule type" value="Genomic_DNA"/>
</dbReference>
<feature type="region of interest" description="Disordered" evidence="1">
    <location>
        <begin position="56"/>
        <end position="121"/>
    </location>
</feature>
<protein>
    <submittedName>
        <fullName evidence="2">Uncharacterized protein</fullName>
    </submittedName>
</protein>
<dbReference type="OrthoDB" id="5403747at2759"/>
<proteinExistence type="predicted"/>
<sequence length="168" mass="18505">MSKDTRDLLSPRETEVLALAWQCMDSEPKIDFNKLADLAGYTPQSASVTFSKIKRKLKAHADGNSSGAPNTPKMPANTAPKTPKSGNKRAATIPAADGESPFKKKKSPTKKSAYCQDDDDEEFKNVRVKSEETTDLLRGAAEFYNQAFNGGPYGYDNLQGYEENPHRI</sequence>
<name>A0A6G1JN66_9PLEO</name>
<reference evidence="2" key="1">
    <citation type="journal article" date="2020" name="Stud. Mycol.">
        <title>101 Dothideomycetes genomes: a test case for predicting lifestyles and emergence of pathogens.</title>
        <authorList>
            <person name="Haridas S."/>
            <person name="Albert R."/>
            <person name="Binder M."/>
            <person name="Bloem J."/>
            <person name="Labutti K."/>
            <person name="Salamov A."/>
            <person name="Andreopoulos B."/>
            <person name="Baker S."/>
            <person name="Barry K."/>
            <person name="Bills G."/>
            <person name="Bluhm B."/>
            <person name="Cannon C."/>
            <person name="Castanera R."/>
            <person name="Culley D."/>
            <person name="Daum C."/>
            <person name="Ezra D."/>
            <person name="Gonzalez J."/>
            <person name="Henrissat B."/>
            <person name="Kuo A."/>
            <person name="Liang C."/>
            <person name="Lipzen A."/>
            <person name="Lutzoni F."/>
            <person name="Magnuson J."/>
            <person name="Mondo S."/>
            <person name="Nolan M."/>
            <person name="Ohm R."/>
            <person name="Pangilinan J."/>
            <person name="Park H.-J."/>
            <person name="Ramirez L."/>
            <person name="Alfaro M."/>
            <person name="Sun H."/>
            <person name="Tritt A."/>
            <person name="Yoshinaga Y."/>
            <person name="Zwiers L.-H."/>
            <person name="Turgeon B."/>
            <person name="Goodwin S."/>
            <person name="Spatafora J."/>
            <person name="Crous P."/>
            <person name="Grigoriev I."/>
        </authorList>
    </citation>
    <scope>NUCLEOTIDE SEQUENCE</scope>
    <source>
        <strain evidence="2">CBS 122367</strain>
    </source>
</reference>